<evidence type="ECO:0000256" key="1">
    <source>
        <dbReference type="SAM" id="Phobius"/>
    </source>
</evidence>
<accession>A0A6N2Z2M6</accession>
<keyword evidence="1" id="KW-0472">Membrane</keyword>
<name>A0A6N2Z2M6_9FIRM</name>
<keyword evidence="1" id="KW-1133">Transmembrane helix</keyword>
<reference evidence="2" key="1">
    <citation type="submission" date="2019-11" db="EMBL/GenBank/DDBJ databases">
        <authorList>
            <person name="Feng L."/>
        </authorList>
    </citation>
    <scope>NUCLEOTIDE SEQUENCE</scope>
    <source>
        <strain evidence="2">VrattiLFYP33</strain>
    </source>
</reference>
<dbReference type="RefSeq" id="WP_021841130.1">
    <property type="nucleotide sequence ID" value="NZ_CACRUX010000012.1"/>
</dbReference>
<evidence type="ECO:0000313" key="2">
    <source>
        <dbReference type="EMBL" id="VYT72348.1"/>
    </source>
</evidence>
<organism evidence="2">
    <name type="scientific">Veillonella ratti</name>
    <dbReference type="NCBI Taxonomy" id="103892"/>
    <lineage>
        <taxon>Bacteria</taxon>
        <taxon>Bacillati</taxon>
        <taxon>Bacillota</taxon>
        <taxon>Negativicutes</taxon>
        <taxon>Veillonellales</taxon>
        <taxon>Veillonellaceae</taxon>
        <taxon>Veillonella</taxon>
    </lineage>
</organism>
<sequence>MDPIINPWLIYLAELANWVKLAGFMAAGIVLLGASIEYMDAEQERVAARVLRRDLPTDAPYKLKFKISLAFLILWIVVPSTDTVYKMIAAHYITPDAVDNLGHVFQSILKAIKEVR</sequence>
<gene>
    <name evidence="2" type="ORF">VRLFYP33_00371</name>
</gene>
<dbReference type="EMBL" id="CACRUX010000012">
    <property type="protein sequence ID" value="VYT72348.1"/>
    <property type="molecule type" value="Genomic_DNA"/>
</dbReference>
<proteinExistence type="predicted"/>
<keyword evidence="1" id="KW-0812">Transmembrane</keyword>
<dbReference type="AlphaFoldDB" id="A0A6N2Z2M6"/>
<protein>
    <submittedName>
        <fullName evidence="2">Uncharacterized protein</fullName>
    </submittedName>
</protein>
<feature type="transmembrane region" description="Helical" evidence="1">
    <location>
        <begin position="18"/>
        <end position="38"/>
    </location>
</feature>